<keyword evidence="2" id="KW-1185">Reference proteome</keyword>
<accession>A0A1N6KS57</accession>
<dbReference type="AlphaFoldDB" id="A0A1N6KS57"/>
<gene>
    <name evidence="1" type="ORF">SAMN05444165_4432</name>
</gene>
<name>A0A1N6KS57_9BURK</name>
<dbReference type="EMBL" id="FSRU01000002">
    <property type="protein sequence ID" value="SIO59206.1"/>
    <property type="molecule type" value="Genomic_DNA"/>
</dbReference>
<proteinExistence type="predicted"/>
<protein>
    <submittedName>
        <fullName evidence="1">Uncharacterized protein</fullName>
    </submittedName>
</protein>
<dbReference type="OrthoDB" id="9015575at2"/>
<organism evidence="1 2">
    <name type="scientific">Paraburkholderia phenazinium</name>
    <dbReference type="NCBI Taxonomy" id="60549"/>
    <lineage>
        <taxon>Bacteria</taxon>
        <taxon>Pseudomonadati</taxon>
        <taxon>Pseudomonadota</taxon>
        <taxon>Betaproteobacteria</taxon>
        <taxon>Burkholderiales</taxon>
        <taxon>Burkholderiaceae</taxon>
        <taxon>Paraburkholderia</taxon>
    </lineage>
</organism>
<sequence length="113" mass="12093">MSKKPYAEDAGDSNETTEATLLALTTQIGLFVVARTLDSRCAAKLIKRLKKEAEAVSESGNATKPERKALEKAFETVDAALRDHDAGLLVTANAALRATDDSAKESKAQRSTQ</sequence>
<reference evidence="1 2" key="1">
    <citation type="submission" date="2016-11" db="EMBL/GenBank/DDBJ databases">
        <authorList>
            <person name="Jaros S."/>
            <person name="Januszkiewicz K."/>
            <person name="Wedrychowicz H."/>
        </authorList>
    </citation>
    <scope>NUCLEOTIDE SEQUENCE [LARGE SCALE GENOMIC DNA]</scope>
    <source>
        <strain evidence="1 2">GAS95</strain>
    </source>
</reference>
<evidence type="ECO:0000313" key="2">
    <source>
        <dbReference type="Proteomes" id="UP000185151"/>
    </source>
</evidence>
<evidence type="ECO:0000313" key="1">
    <source>
        <dbReference type="EMBL" id="SIO59206.1"/>
    </source>
</evidence>
<dbReference type="Proteomes" id="UP000185151">
    <property type="component" value="Unassembled WGS sequence"/>
</dbReference>